<keyword evidence="2" id="KW-1185">Reference proteome</keyword>
<dbReference type="RefSeq" id="WP_126322895.1">
    <property type="nucleotide sequence ID" value="NZ_AP018005.1"/>
</dbReference>
<dbReference type="EMBL" id="AP018005">
    <property type="protein sequence ID" value="BBB15441.1"/>
    <property type="molecule type" value="Genomic_DNA"/>
</dbReference>
<dbReference type="Proteomes" id="UP000282483">
    <property type="component" value="Chromosome"/>
</dbReference>
<evidence type="ECO:0000313" key="1">
    <source>
        <dbReference type="EMBL" id="BBB15441.1"/>
    </source>
</evidence>
<dbReference type="OrthoDB" id="10021030at2"/>
<gene>
    <name evidence="1" type="ORF">RVIR1_09630</name>
</gene>
<dbReference type="AlphaFoldDB" id="A0A2Z5UWM6"/>
<accession>A0A2Z5UWM6</accession>
<sequence>MLNPFDFISGKRALQARKEAYKKVFLNNLEQFKLDINYPLLAISEYQDAVQRYSSSWLVGLEEEFKLSSLIPTLKEQYAEKIISLTKNLNTLGEMAEKQQIGSEEVLIAYQKILNDELSDIKNMVAEFFQQVDKDINKLLGFLSSVSFKQSDSFFDATKWIKRNIQLDLLSIQNDSLASPYWLLDVLSELAASEELPQAIKQQLADICKQIVLPKNAKFMLVSLNAAFNTMPNRLSEIGCNEKASITARIQGLLRFLDEKSVSPLEHYLMTAQDYFSLLLRLDRDDPTFVNYIEEHLAAEQLLGHLLARFKRDELASLIKLKQIHRAVLDRELKTLNEINHEVGESEPLNNLIDEYNARVRAMERHFATNTLSDYFKLSAFSDISNYYLIILETIKLHSAEIRKKAAEYRLVELIFKDASWLNKVEIDFFFKEIKDPDSRKNLVESLTEKAFHLLGKMPAGKFGVYIENLLRVAEAEETPLPSSEQPDYFFLFKKELRDSIRGKHLKGFIKQHPEKIADYLQDMHGRRDCGPFSLLSGYLNYCDVSQLEILGKKRRDLELITKRMISTKQLLDLQNKSHEGSLWEICEWFHQVDTYKQHLPLFTSRQDKNWFFNTMDSISFLKSAIDSIPEEEKNTRASFFFVNSDVRNKKREALDRLKEQLKTLPNLIDVQAMDERIKNWEAEFGTVIDKQRYRFYLLVWVMIYQLVMYYLSGQSVETKSRYCVELLKDRLHQAMAAMQSHVQKEITDIPSLARELTP</sequence>
<dbReference type="KEGG" id="rvi:RVIR1_09630"/>
<organism evidence="1 2">
    <name type="scientific">Candidatus Rickettsiella viridis</name>
    <dbReference type="NCBI Taxonomy" id="676208"/>
    <lineage>
        <taxon>Bacteria</taxon>
        <taxon>Pseudomonadati</taxon>
        <taxon>Pseudomonadota</taxon>
        <taxon>Gammaproteobacteria</taxon>
        <taxon>Legionellales</taxon>
        <taxon>Coxiellaceae</taxon>
        <taxon>Rickettsiella</taxon>
    </lineage>
</organism>
<name>A0A2Z5UWM6_9COXI</name>
<proteinExistence type="predicted"/>
<reference evidence="1 2" key="1">
    <citation type="submission" date="2017-03" db="EMBL/GenBank/DDBJ databases">
        <title>The genome sequence of Candidatus Rickettsiella viridis.</title>
        <authorList>
            <person name="Nikoh N."/>
            <person name="Tsuchida T."/>
            <person name="Yamaguchi K."/>
            <person name="Maeda T."/>
            <person name="Shigenobu S."/>
            <person name="Fukatsu T."/>
        </authorList>
    </citation>
    <scope>NUCLEOTIDE SEQUENCE [LARGE SCALE GENOMIC DNA]</scope>
    <source>
        <strain evidence="1 2">Ap-RA04</strain>
    </source>
</reference>
<protein>
    <submittedName>
        <fullName evidence="1">Uncharacterized protein</fullName>
    </submittedName>
</protein>
<evidence type="ECO:0000313" key="2">
    <source>
        <dbReference type="Proteomes" id="UP000282483"/>
    </source>
</evidence>